<evidence type="ECO:0000259" key="28">
    <source>
        <dbReference type="PROSITE" id="PS50016"/>
    </source>
</evidence>
<evidence type="ECO:0000256" key="25">
    <source>
        <dbReference type="SAM" id="Coils"/>
    </source>
</evidence>
<evidence type="ECO:0000256" key="4">
    <source>
        <dbReference type="ARBA" id="ARBA00022679"/>
    </source>
</evidence>
<evidence type="ECO:0000256" key="1">
    <source>
        <dbReference type="ARBA" id="ARBA00001936"/>
    </source>
</evidence>
<evidence type="ECO:0000256" key="18">
    <source>
        <dbReference type="ARBA" id="ARBA00051245"/>
    </source>
</evidence>
<dbReference type="SUPFAM" id="SSF57903">
    <property type="entry name" value="FYVE/PHD zinc finger"/>
    <property type="match status" value="2"/>
</dbReference>
<feature type="compositionally biased region" description="Basic and acidic residues" evidence="26">
    <location>
        <begin position="311"/>
        <end position="330"/>
    </location>
</feature>
<evidence type="ECO:0000256" key="3">
    <source>
        <dbReference type="ARBA" id="ARBA00011903"/>
    </source>
</evidence>
<dbReference type="InterPro" id="IPR019787">
    <property type="entry name" value="Znf_PHD-finger"/>
</dbReference>
<evidence type="ECO:0000256" key="19">
    <source>
        <dbReference type="ARBA" id="ARBA00061696"/>
    </source>
</evidence>
<protein>
    <recommendedName>
        <fullName evidence="20">Tyrosine-protein kinase BAZ1B</fullName>
        <ecNumber evidence="3">2.7.10.2</ecNumber>
    </recommendedName>
    <alternativeName>
        <fullName evidence="21">Bromodomain adjacent to zinc finger domain protein 1B</fullName>
    </alternativeName>
</protein>
<feature type="domain" description="PHD-type" evidence="28">
    <location>
        <begin position="1269"/>
        <end position="1317"/>
    </location>
</feature>
<keyword evidence="16" id="KW-0804">Transcription</keyword>
<dbReference type="PROSITE" id="PS50014">
    <property type="entry name" value="BROMODOMAIN_2"/>
    <property type="match status" value="1"/>
</dbReference>
<dbReference type="GO" id="GO:0140801">
    <property type="term" value="F:histone H2AXY142 kinase activity"/>
    <property type="evidence" value="ECO:0007669"/>
    <property type="project" value="InterPro"/>
</dbReference>
<evidence type="ECO:0000256" key="8">
    <source>
        <dbReference type="ARBA" id="ARBA00022771"/>
    </source>
</evidence>
<reference evidence="32" key="1">
    <citation type="submission" date="2019-08" db="EMBL/GenBank/DDBJ databases">
        <title>The improved chromosome-level genome for the pearl oyster Pinctada fucata martensii using PacBio sequencing and Hi-C.</title>
        <authorList>
            <person name="Zheng Z."/>
        </authorList>
    </citation>
    <scope>NUCLEOTIDE SEQUENCE</scope>
    <source>
        <strain evidence="32">ZZ-2019</strain>
        <tissue evidence="32">Adductor muscle</tissue>
    </source>
</reference>
<dbReference type="Pfam" id="PF00628">
    <property type="entry name" value="PHD"/>
    <property type="match status" value="2"/>
</dbReference>
<dbReference type="InterPro" id="IPR047256">
    <property type="entry name" value="BAZ1B_PHD"/>
</dbReference>
<keyword evidence="9" id="KW-0418">Kinase</keyword>
<evidence type="ECO:0000256" key="9">
    <source>
        <dbReference type="ARBA" id="ARBA00022777"/>
    </source>
</evidence>
<keyword evidence="11" id="KW-0067">ATP-binding</keyword>
<feature type="domain" description="Bromo" evidence="27">
    <location>
        <begin position="1460"/>
        <end position="1530"/>
    </location>
</feature>
<dbReference type="InterPro" id="IPR001841">
    <property type="entry name" value="Znf_RING"/>
</dbReference>
<keyword evidence="13 25" id="KW-0175">Coiled coil</keyword>
<dbReference type="EMBL" id="VSWD01000005">
    <property type="protein sequence ID" value="KAK3101036.1"/>
    <property type="molecule type" value="Genomic_DNA"/>
</dbReference>
<dbReference type="GO" id="GO:0005524">
    <property type="term" value="F:ATP binding"/>
    <property type="evidence" value="ECO:0007669"/>
    <property type="project" value="UniProtKB-KW"/>
</dbReference>
<feature type="region of interest" description="Disordered" evidence="26">
    <location>
        <begin position="87"/>
        <end position="115"/>
    </location>
</feature>
<feature type="compositionally biased region" description="Gly residues" evidence="26">
    <location>
        <begin position="1413"/>
        <end position="1429"/>
    </location>
</feature>
<dbReference type="SMART" id="SM00571">
    <property type="entry name" value="DDT"/>
    <property type="match status" value="1"/>
</dbReference>
<feature type="compositionally biased region" description="Basic and acidic residues" evidence="26">
    <location>
        <begin position="470"/>
        <end position="482"/>
    </location>
</feature>
<evidence type="ECO:0000256" key="17">
    <source>
        <dbReference type="ARBA" id="ARBA00023242"/>
    </source>
</evidence>
<dbReference type="InterPro" id="IPR028941">
    <property type="entry name" value="WHIM2_dom"/>
</dbReference>
<dbReference type="PRINTS" id="PR00503">
    <property type="entry name" value="BROMODOMAIN"/>
</dbReference>
<evidence type="ECO:0000259" key="30">
    <source>
        <dbReference type="PROSITE" id="PS50827"/>
    </source>
</evidence>
<evidence type="ECO:0000256" key="12">
    <source>
        <dbReference type="ARBA" id="ARBA00023015"/>
    </source>
</evidence>
<dbReference type="GO" id="GO:0090535">
    <property type="term" value="C:WICH complex"/>
    <property type="evidence" value="ECO:0007669"/>
    <property type="project" value="InterPro"/>
</dbReference>
<feature type="compositionally biased region" description="Basic and acidic residues" evidence="26">
    <location>
        <begin position="384"/>
        <end position="425"/>
    </location>
</feature>
<dbReference type="PROSITE" id="PS50089">
    <property type="entry name" value="ZF_RING_2"/>
    <property type="match status" value="1"/>
</dbReference>
<evidence type="ECO:0000256" key="10">
    <source>
        <dbReference type="ARBA" id="ARBA00022833"/>
    </source>
</evidence>
<dbReference type="InterPro" id="IPR013136">
    <property type="entry name" value="WSTF_Acf1_Cbp146"/>
</dbReference>
<evidence type="ECO:0000256" key="13">
    <source>
        <dbReference type="ARBA" id="ARBA00023054"/>
    </source>
</evidence>
<dbReference type="FunFam" id="3.30.40.10:FF:000131">
    <property type="entry name" value="tyrosine-protein kinase BAZ1B isoform X1"/>
    <property type="match status" value="1"/>
</dbReference>
<evidence type="ECO:0000256" key="6">
    <source>
        <dbReference type="ARBA" id="ARBA00022741"/>
    </source>
</evidence>
<evidence type="ECO:0000256" key="23">
    <source>
        <dbReference type="PROSITE-ProRule" id="PRU00175"/>
    </source>
</evidence>
<dbReference type="PANTHER" id="PTHR46802:SF1">
    <property type="entry name" value="TYROSINE-PROTEIN KINASE BAZ1B"/>
    <property type="match status" value="1"/>
</dbReference>
<evidence type="ECO:0000256" key="7">
    <source>
        <dbReference type="ARBA" id="ARBA00022763"/>
    </source>
</evidence>
<feature type="compositionally biased region" description="Acidic residues" evidence="26">
    <location>
        <begin position="1254"/>
        <end position="1263"/>
    </location>
</feature>
<feature type="compositionally biased region" description="Low complexity" evidence="26">
    <location>
        <begin position="246"/>
        <end position="277"/>
    </location>
</feature>
<keyword evidence="17 24" id="KW-0539">Nucleus</keyword>
<evidence type="ECO:0000256" key="15">
    <source>
        <dbReference type="ARBA" id="ARBA00023137"/>
    </source>
</evidence>
<evidence type="ECO:0000256" key="11">
    <source>
        <dbReference type="ARBA" id="ARBA00022840"/>
    </source>
</evidence>
<keyword evidence="7" id="KW-0227">DNA damage</keyword>
<keyword evidence="4" id="KW-0808">Transferase</keyword>
<feature type="compositionally biased region" description="Acidic residues" evidence="26">
    <location>
        <begin position="1347"/>
        <end position="1376"/>
    </location>
</feature>
<feature type="compositionally biased region" description="Polar residues" evidence="26">
    <location>
        <begin position="87"/>
        <end position="97"/>
    </location>
</feature>
<dbReference type="CDD" id="cd15628">
    <property type="entry name" value="PHD_BAZ1B"/>
    <property type="match status" value="1"/>
</dbReference>
<dbReference type="InterPro" id="IPR047174">
    <property type="entry name" value="BAZ1B"/>
</dbReference>
<dbReference type="Pfam" id="PF10537">
    <property type="entry name" value="WAC_Acf1_DNA_bd"/>
    <property type="match status" value="1"/>
</dbReference>
<sequence>MTHEEAWQSEKMVMKSLKSQFPKWCEKPVLELVHHSTLPLETLVDQGWLKLQQVLCLGEKVVLKVKAAGKTIRGVIVKIDRAGIEVNPTSNCTGSPSSDKENASEDGNSPKKWSPPKLLPYKYSFRLEGEDKIINAVPAADLQREEKAPSKELIRLFIRAYAIRAGQNAAGPWIVDEDKVKEFNLPSKFADFLLSPVKMSDVAKKAEEEKAKKRKSRSSLDSSSSKRAKIDKTSDKGKDNKKQITLTGSPLKKSSSSCTSPQQKSSTSCTSPQQKSPLSHYKIPKKNSPVKVNGEEVEVISCESSSDEDEPLAKLKDDDKSLAKLKESHKVKTPSSSSKLNTSSSSKPTKDGKKLEKTKDETKEKVKKIKKDKDGKVIGKKVKKDKDGKIIEKKVKKDKDSKDKKKEQKKEKKKEEKKKVKKENSDSEEEKPLSNLKNKGMKQMTLFELSGKKGMKTPEKKKSNLTTLKTPEKGLKTPEKSRIASPPKTPAIVSKLMRAFKQKDDNRTKTLASQAAKLLTATQRKKLPSEVKDLVHRKFEFLEKKRKLASMSEAEKAEYMQQKRMEKKKQLQEKQRELKKKFEDQDLELKPLPQPKLVPTPDGLPNELFGDIAMVTEFVNSYSGLLMPDDEYPIYTEALMKAISSGKEGFAYLGRVLVVLLQTLLQDQISEDYQEIKMQLSEIPVNQYTSSELVRLCLRRQDVDDQASDASGEEEEEEEVSDEIIQLLENQELYQLDPVQKVVILKGLCLRIMGTYSVQDYMEEQQQQAIELWKEKTKQLKEKNDELKKVKQEKKEMAEKGKAKSSEKAEEKESEDKEKDTGDKSTSILITHFYGKSVDTGSDSSKPPTPTPGDDGGGEGDDLASMVKMRRSVRAKALEEKDKLEKEKQIRKEKEYEINRKEREKEIFEKKFEEGIALAKSVLRQVPIGTDRNHNRYWIFSSTTPGLYMEKGWASPDIDYSAGCKVKKKKDEEEGGENTTDPQEDPEKTLPTPGQNLWFTYESMKEMDSVIENLHSQGVREGKLRAELIKRYADIKSAIFKASRKEKELRDSDGDKDMEGSFKKELLETEIRLRHGGLGGVTDFPEWEKRLETAEDFKTLGKCLIDTQEHVLDKFMEGVMGRKQKKVVTVEHPGDEEEDQEGGKSVPVGVTRWQEAVENASTFSRLHVLLGVLDACIKWEKSSENAKCKICRKKGNEDALLLCDECNQAFHMHCLRPALYEVPKGDWLCPACMPTQRRKVRELPPRYTERNSDSSEDDDDGDDGDIQHEDKCCECQGEEEELILCAKCPAAYHLECHDPPLRRAPRGPWVCFYCKNGLKRKTRSRTNRNQALKQKKAPPKRKRYEESESEESSSEEETEQEDESGSETEEDGDDEDDRKGTKAPREKPPAKSQRTSQKQTSARRGRPAKTDNSGGGKKVGRGRNSGGRGVQDNTVTEGRVSSRRAPSDLSVCEQIIANTMKHKKCWPFLNPVNKKEVPDYYEIIKHPLDFQIVKDRLQCLVYGSVDEVLDDVRLIFNNAETYNQEGSDILECLQEVEAYFSAEMMNHLPAFPYSRSLVNGNDEGSPHTVGKKRARR</sequence>
<feature type="region of interest" description="Disordered" evidence="26">
    <location>
        <begin position="1322"/>
        <end position="1447"/>
    </location>
</feature>
<evidence type="ECO:0000259" key="27">
    <source>
        <dbReference type="PROSITE" id="PS50014"/>
    </source>
</evidence>
<evidence type="ECO:0000256" key="24">
    <source>
        <dbReference type="PROSITE-ProRule" id="PRU00475"/>
    </source>
</evidence>
<dbReference type="PROSITE" id="PS51136">
    <property type="entry name" value="WAC"/>
    <property type="match status" value="1"/>
</dbReference>
<dbReference type="Pfam" id="PF15613">
    <property type="entry name" value="WSD"/>
    <property type="match status" value="1"/>
</dbReference>
<feature type="domain" description="PHD-type" evidence="28">
    <location>
        <begin position="1185"/>
        <end position="1235"/>
    </location>
</feature>
<feature type="compositionally biased region" description="Basic and acidic residues" evidence="26">
    <location>
        <begin position="228"/>
        <end position="242"/>
    </location>
</feature>
<comment type="caution">
    <text evidence="32">The sequence shown here is derived from an EMBL/GenBank/DDBJ whole genome shotgun (WGS) entry which is preliminary data.</text>
</comment>
<organism evidence="32 33">
    <name type="scientific">Pinctada imbricata</name>
    <name type="common">Atlantic pearl-oyster</name>
    <name type="synonym">Pinctada martensii</name>
    <dbReference type="NCBI Taxonomy" id="66713"/>
    <lineage>
        <taxon>Eukaryota</taxon>
        <taxon>Metazoa</taxon>
        <taxon>Spiralia</taxon>
        <taxon>Lophotrochozoa</taxon>
        <taxon>Mollusca</taxon>
        <taxon>Bivalvia</taxon>
        <taxon>Autobranchia</taxon>
        <taxon>Pteriomorphia</taxon>
        <taxon>Pterioida</taxon>
        <taxon>Pterioidea</taxon>
        <taxon>Pteriidae</taxon>
        <taxon>Pinctada</taxon>
    </lineage>
</organism>
<feature type="coiled-coil region" evidence="25">
    <location>
        <begin position="557"/>
        <end position="588"/>
    </location>
</feature>
<evidence type="ECO:0000256" key="16">
    <source>
        <dbReference type="ARBA" id="ARBA00023163"/>
    </source>
</evidence>
<evidence type="ECO:0000259" key="31">
    <source>
        <dbReference type="PROSITE" id="PS51136"/>
    </source>
</evidence>
<comment type="catalytic activity">
    <reaction evidence="18">
        <text>L-tyrosyl-[protein] + ATP = O-phospho-L-tyrosyl-[protein] + ADP + H(+)</text>
        <dbReference type="Rhea" id="RHEA:10596"/>
        <dbReference type="Rhea" id="RHEA-COMP:10136"/>
        <dbReference type="Rhea" id="RHEA-COMP:20101"/>
        <dbReference type="ChEBI" id="CHEBI:15378"/>
        <dbReference type="ChEBI" id="CHEBI:30616"/>
        <dbReference type="ChEBI" id="CHEBI:46858"/>
        <dbReference type="ChEBI" id="CHEBI:61978"/>
        <dbReference type="ChEBI" id="CHEBI:456216"/>
        <dbReference type="EC" id="2.7.10.2"/>
    </reaction>
</comment>
<dbReference type="InterPro" id="IPR001965">
    <property type="entry name" value="Znf_PHD"/>
</dbReference>
<comment type="similarity">
    <text evidence="19">Belongs to the WAL family. BAZ1B subfamily.</text>
</comment>
<feature type="compositionally biased region" description="Basic and acidic residues" evidence="26">
    <location>
        <begin position="1243"/>
        <end position="1253"/>
    </location>
</feature>
<dbReference type="GO" id="GO:0006974">
    <property type="term" value="P:DNA damage response"/>
    <property type="evidence" value="ECO:0007669"/>
    <property type="project" value="UniProtKB-KW"/>
</dbReference>
<gene>
    <name evidence="32" type="ORF">FSP39_000430</name>
</gene>
<feature type="region of interest" description="Disordered" evidence="26">
    <location>
        <begin position="1243"/>
        <end position="1263"/>
    </location>
</feature>
<evidence type="ECO:0000313" key="33">
    <source>
        <dbReference type="Proteomes" id="UP001186944"/>
    </source>
</evidence>
<feature type="compositionally biased region" description="Basic and acidic residues" evidence="26">
    <location>
        <begin position="348"/>
        <end position="364"/>
    </location>
</feature>
<evidence type="ECO:0000256" key="5">
    <source>
        <dbReference type="ARBA" id="ARBA00022723"/>
    </source>
</evidence>
<feature type="coiled-coil region" evidence="25">
    <location>
        <begin position="874"/>
        <end position="911"/>
    </location>
</feature>
<feature type="compositionally biased region" description="Basic residues" evidence="26">
    <location>
        <begin position="1333"/>
        <end position="1342"/>
    </location>
</feature>
<dbReference type="PANTHER" id="PTHR46802">
    <property type="entry name" value="TYROSINE-PROTEIN KINASE BAZ1B"/>
    <property type="match status" value="1"/>
</dbReference>
<dbReference type="PROSITE" id="PS50827">
    <property type="entry name" value="DDT"/>
    <property type="match status" value="1"/>
</dbReference>
<keyword evidence="5" id="KW-0479">Metal-binding</keyword>
<dbReference type="SUPFAM" id="SSF47370">
    <property type="entry name" value="Bromodomain"/>
    <property type="match status" value="1"/>
</dbReference>
<feature type="region of interest" description="Disordered" evidence="26">
    <location>
        <begin position="205"/>
        <end position="491"/>
    </location>
</feature>
<keyword evidence="10" id="KW-0862">Zinc</keyword>
<comment type="cofactor">
    <cofactor evidence="1">
        <name>Mn(2+)</name>
        <dbReference type="ChEBI" id="CHEBI:29035"/>
    </cofactor>
</comment>
<dbReference type="PROSITE" id="PS01359">
    <property type="entry name" value="ZF_PHD_1"/>
    <property type="match status" value="2"/>
</dbReference>
<feature type="domain" description="DDT" evidence="30">
    <location>
        <begin position="606"/>
        <end position="670"/>
    </location>
</feature>
<evidence type="ECO:0000256" key="22">
    <source>
        <dbReference type="PROSITE-ProRule" id="PRU00035"/>
    </source>
</evidence>
<name>A0AA88YFY9_PINIB</name>
<feature type="compositionally biased region" description="Basic and acidic residues" evidence="26">
    <location>
        <begin position="784"/>
        <end position="823"/>
    </location>
</feature>
<feature type="region of interest" description="Disordered" evidence="26">
    <location>
        <begin position="969"/>
        <end position="994"/>
    </location>
</feature>
<dbReference type="Pfam" id="PF15612">
    <property type="entry name" value="WHIM1"/>
    <property type="match status" value="1"/>
</dbReference>
<evidence type="ECO:0000259" key="29">
    <source>
        <dbReference type="PROSITE" id="PS50089"/>
    </source>
</evidence>
<dbReference type="Gene3D" id="3.30.40.10">
    <property type="entry name" value="Zinc/RING finger domain, C3HC4 (zinc finger)"/>
    <property type="match status" value="2"/>
</dbReference>
<keyword evidence="33" id="KW-1185">Reference proteome</keyword>
<keyword evidence="12" id="KW-0805">Transcription regulation</keyword>
<dbReference type="SMART" id="SM00297">
    <property type="entry name" value="BROMO"/>
    <property type="match status" value="1"/>
</dbReference>
<keyword evidence="14 22" id="KW-0103">Bromodomain</keyword>
<dbReference type="GO" id="GO:0042393">
    <property type="term" value="F:histone binding"/>
    <property type="evidence" value="ECO:0007669"/>
    <property type="project" value="TreeGrafter"/>
</dbReference>
<evidence type="ECO:0000256" key="2">
    <source>
        <dbReference type="ARBA" id="ARBA00004123"/>
    </source>
</evidence>
<dbReference type="InterPro" id="IPR036427">
    <property type="entry name" value="Bromodomain-like_sf"/>
</dbReference>
<dbReference type="InterPro" id="IPR001487">
    <property type="entry name" value="Bromodomain"/>
</dbReference>
<feature type="region of interest" description="Disordered" evidence="26">
    <location>
        <begin position="784"/>
        <end position="863"/>
    </location>
</feature>
<dbReference type="GO" id="GO:0004715">
    <property type="term" value="F:non-membrane spanning protein tyrosine kinase activity"/>
    <property type="evidence" value="ECO:0007669"/>
    <property type="project" value="UniProtKB-EC"/>
</dbReference>
<evidence type="ECO:0000256" key="21">
    <source>
        <dbReference type="ARBA" id="ARBA00076449"/>
    </source>
</evidence>
<keyword evidence="8 23" id="KW-0863">Zinc-finger</keyword>
<dbReference type="InterPro" id="IPR013083">
    <property type="entry name" value="Znf_RING/FYVE/PHD"/>
</dbReference>
<dbReference type="InterPro" id="IPR028942">
    <property type="entry name" value="WHIM1_dom"/>
</dbReference>
<dbReference type="GO" id="GO:0008270">
    <property type="term" value="F:zinc ion binding"/>
    <property type="evidence" value="ECO:0007669"/>
    <property type="project" value="UniProtKB-KW"/>
</dbReference>
<evidence type="ECO:0000313" key="32">
    <source>
        <dbReference type="EMBL" id="KAK3101036.1"/>
    </source>
</evidence>
<dbReference type="Proteomes" id="UP001186944">
    <property type="component" value="Unassembled WGS sequence"/>
</dbReference>
<dbReference type="Pfam" id="PF00439">
    <property type="entry name" value="Bromodomain"/>
    <property type="match status" value="1"/>
</dbReference>
<evidence type="ECO:0000256" key="20">
    <source>
        <dbReference type="ARBA" id="ARBA00069894"/>
    </source>
</evidence>
<feature type="domain" description="WAC" evidence="31">
    <location>
        <begin position="1"/>
        <end position="70"/>
    </location>
</feature>
<proteinExistence type="inferred from homology"/>
<dbReference type="PROSITE" id="PS50016">
    <property type="entry name" value="ZF_PHD_2"/>
    <property type="match status" value="2"/>
</dbReference>
<dbReference type="InterPro" id="IPR018501">
    <property type="entry name" value="DDT_dom"/>
</dbReference>
<dbReference type="InterPro" id="IPR011011">
    <property type="entry name" value="Znf_FYVE_PHD"/>
</dbReference>
<comment type="subcellular location">
    <subcellularLocation>
        <location evidence="2 24">Nucleus</location>
    </subcellularLocation>
</comment>
<dbReference type="SMART" id="SM00249">
    <property type="entry name" value="PHD"/>
    <property type="match status" value="2"/>
</dbReference>
<feature type="compositionally biased region" description="Basic and acidic residues" evidence="26">
    <location>
        <begin position="1377"/>
        <end position="1389"/>
    </location>
</feature>
<keyword evidence="6" id="KW-0547">Nucleotide-binding</keyword>
<dbReference type="EC" id="2.7.10.2" evidence="3"/>
<keyword evidence="15" id="KW-0829">Tyrosine-protein kinase</keyword>
<dbReference type="InterPro" id="IPR019786">
    <property type="entry name" value="Zinc_finger_PHD-type_CS"/>
</dbReference>
<evidence type="ECO:0000256" key="14">
    <source>
        <dbReference type="ARBA" id="ARBA00023117"/>
    </source>
</evidence>
<feature type="compositionally biased region" description="Low complexity" evidence="26">
    <location>
        <begin position="333"/>
        <end position="347"/>
    </location>
</feature>
<dbReference type="Gene3D" id="1.20.920.10">
    <property type="entry name" value="Bromodomain-like"/>
    <property type="match status" value="1"/>
</dbReference>
<evidence type="ECO:0000256" key="26">
    <source>
        <dbReference type="SAM" id="MobiDB-lite"/>
    </source>
</evidence>
<feature type="domain" description="RING-type" evidence="29">
    <location>
        <begin position="1188"/>
        <end position="1232"/>
    </location>
</feature>
<accession>A0AA88YFY9</accession>